<evidence type="ECO:0000313" key="2">
    <source>
        <dbReference type="EMBL" id="ETP00570.1"/>
    </source>
</evidence>
<feature type="region of interest" description="Disordered" evidence="1">
    <location>
        <begin position="1"/>
        <end position="34"/>
    </location>
</feature>
<name>W2VQN8_PHYNI</name>
<organism evidence="2 3">
    <name type="scientific">Phytophthora nicotianae CJ01A1</name>
    <dbReference type="NCBI Taxonomy" id="1317063"/>
    <lineage>
        <taxon>Eukaryota</taxon>
        <taxon>Sar</taxon>
        <taxon>Stramenopiles</taxon>
        <taxon>Oomycota</taxon>
        <taxon>Peronosporomycetes</taxon>
        <taxon>Peronosporales</taxon>
        <taxon>Peronosporaceae</taxon>
        <taxon>Phytophthora</taxon>
    </lineage>
</organism>
<proteinExistence type="predicted"/>
<comment type="caution">
    <text evidence="2">The sequence shown here is derived from an EMBL/GenBank/DDBJ whole genome shotgun (WGS) entry which is preliminary data.</text>
</comment>
<dbReference type="Proteomes" id="UP000018958">
    <property type="component" value="Unassembled WGS sequence"/>
</dbReference>
<gene>
    <name evidence="2" type="ORF">F441_22027</name>
</gene>
<protein>
    <submittedName>
        <fullName evidence="2">Uncharacterized protein</fullName>
    </submittedName>
</protein>
<reference evidence="2 3" key="1">
    <citation type="submission" date="2013-11" db="EMBL/GenBank/DDBJ databases">
        <title>The Genome Sequence of Phytophthora parasitica CJ01A1.</title>
        <authorList>
            <consortium name="The Broad Institute Genomics Platform"/>
            <person name="Russ C."/>
            <person name="Tyler B."/>
            <person name="Panabieres F."/>
            <person name="Shan W."/>
            <person name="Tripathy S."/>
            <person name="Grunwald N."/>
            <person name="Machado M."/>
            <person name="Johnson C.S."/>
            <person name="Walker B."/>
            <person name="Young S.K."/>
            <person name="Zeng Q."/>
            <person name="Gargeya S."/>
            <person name="Fitzgerald M."/>
            <person name="Haas B."/>
            <person name="Abouelleil A."/>
            <person name="Allen A.W."/>
            <person name="Alvarado L."/>
            <person name="Arachchi H.M."/>
            <person name="Berlin A.M."/>
            <person name="Chapman S.B."/>
            <person name="Gainer-Dewar J."/>
            <person name="Goldberg J."/>
            <person name="Griggs A."/>
            <person name="Gujja S."/>
            <person name="Hansen M."/>
            <person name="Howarth C."/>
            <person name="Imamovic A."/>
            <person name="Ireland A."/>
            <person name="Larimer J."/>
            <person name="McCowan C."/>
            <person name="Murphy C."/>
            <person name="Pearson M."/>
            <person name="Poon T.W."/>
            <person name="Priest M."/>
            <person name="Roberts A."/>
            <person name="Saif S."/>
            <person name="Shea T."/>
            <person name="Sisk P."/>
            <person name="Sykes S."/>
            <person name="Wortman J."/>
            <person name="Nusbaum C."/>
            <person name="Birren B."/>
        </authorList>
    </citation>
    <scope>NUCLEOTIDE SEQUENCE [LARGE SCALE GENOMIC DNA]</scope>
    <source>
        <strain evidence="2 3">CJ01A1</strain>
    </source>
</reference>
<dbReference type="AlphaFoldDB" id="W2VQN8"/>
<accession>W2VQN8</accession>
<dbReference type="EMBL" id="ANIX01004385">
    <property type="protein sequence ID" value="ETP00570.1"/>
    <property type="molecule type" value="Genomic_DNA"/>
</dbReference>
<evidence type="ECO:0000256" key="1">
    <source>
        <dbReference type="SAM" id="MobiDB-lite"/>
    </source>
</evidence>
<sequence length="119" mass="13129">MQRGVASRRDETVLHRSSCHNASTRDQRAAPSSSFGRRSLLITHRELMAEPGQVARCNTSCWQRGLQRLAPQKIALLVIRAGIAAVGSSNNMYSYQKNDRLATKCANCNAVWSALGQWG</sequence>
<evidence type="ECO:0000313" key="3">
    <source>
        <dbReference type="Proteomes" id="UP000018958"/>
    </source>
</evidence>